<organism evidence="3">
    <name type="scientific">viral metagenome</name>
    <dbReference type="NCBI Taxonomy" id="1070528"/>
    <lineage>
        <taxon>unclassified sequences</taxon>
        <taxon>metagenomes</taxon>
        <taxon>organismal metagenomes</taxon>
    </lineage>
</organism>
<reference evidence="3" key="1">
    <citation type="journal article" date="2020" name="Nature">
        <title>Giant virus diversity and host interactions through global metagenomics.</title>
        <authorList>
            <person name="Schulz F."/>
            <person name="Roux S."/>
            <person name="Paez-Espino D."/>
            <person name="Jungbluth S."/>
            <person name="Walsh D.A."/>
            <person name="Denef V.J."/>
            <person name="McMahon K.D."/>
            <person name="Konstantinidis K.T."/>
            <person name="Eloe-Fadrosh E.A."/>
            <person name="Kyrpides N.C."/>
            <person name="Woyke T."/>
        </authorList>
    </citation>
    <scope>NUCLEOTIDE SEQUENCE</scope>
    <source>
        <strain evidence="3">GVMAG-M-3300020595-32</strain>
    </source>
</reference>
<feature type="region of interest" description="Disordered" evidence="2">
    <location>
        <begin position="238"/>
        <end position="265"/>
    </location>
</feature>
<evidence type="ECO:0000256" key="1">
    <source>
        <dbReference type="SAM" id="Coils"/>
    </source>
</evidence>
<evidence type="ECO:0000313" key="3">
    <source>
        <dbReference type="EMBL" id="QHT02521.1"/>
    </source>
</evidence>
<dbReference type="AlphaFoldDB" id="A0A6C0CDH5"/>
<accession>A0A6C0CDH5</accession>
<sequence>MNKRIVSSISKKSTRKTNRKYIRKTNRKYRKTNRKYRKTNRKYRKTNRKYRKTNRKYRKTNRKKRTLRIGGSASDIKKYTAMAEEALHTYGEDSKHYRVIKQRLIDLKRENWDEHTGLNQLYYNKKFKLGTDLTIPDSRVVSASRLEDESSIENRHGIGIVDPTIYGLKNRIDGPTMSTTDEKKYPTEWWMLPPEARPPLYGEPEAVAGTTYSPPPLQPETPSPPWYKSKRVGRIVANLGRPGNSWQPAKEYDTQQKYNWRGNPV</sequence>
<evidence type="ECO:0000256" key="2">
    <source>
        <dbReference type="SAM" id="MobiDB-lite"/>
    </source>
</evidence>
<proteinExistence type="predicted"/>
<protein>
    <submittedName>
        <fullName evidence="3">Uncharacterized protein</fullName>
    </submittedName>
</protein>
<dbReference type="EMBL" id="MN739395">
    <property type="protein sequence ID" value="QHT02521.1"/>
    <property type="molecule type" value="Genomic_DNA"/>
</dbReference>
<feature type="coiled-coil region" evidence="1">
    <location>
        <begin position="22"/>
        <end position="63"/>
    </location>
</feature>
<keyword evidence="1" id="KW-0175">Coiled coil</keyword>
<feature type="compositionally biased region" description="Pro residues" evidence="2">
    <location>
        <begin position="213"/>
        <end position="225"/>
    </location>
</feature>
<feature type="region of interest" description="Disordered" evidence="2">
    <location>
        <begin position="210"/>
        <end position="229"/>
    </location>
</feature>
<name>A0A6C0CDH5_9ZZZZ</name>